<evidence type="ECO:0000313" key="7">
    <source>
        <dbReference type="Proteomes" id="UP000596742"/>
    </source>
</evidence>
<dbReference type="OrthoDB" id="446173at2759"/>
<dbReference type="PROSITE" id="PS50092">
    <property type="entry name" value="TSP1"/>
    <property type="match status" value="2"/>
</dbReference>
<sequence length="278" mass="30828">MVDGQDGHSGRHVAAAVMAVFRPGHVDAITLHLNMQEHVVMGNHHRQNNAKVSLAQKDAKSVNVISVLLFKQLVDGSWGDWSMWKSCNVTCGGGMQLRLRKCDRPVPAFGGLNCSSPDSELQQCNKANCIKVIDGSWSKWTKWTDCTRRCNGGLKERARSCDNPPPINGGSHCNGTSTEADLCNTISCSEVAAIGLTEETEELYIYQASDQPAQVNATFKEDPEELYIYQESDDQPTQAFNNSAYIQDYNSKDVAKTGEDVDPCEIYENFEENCYENF</sequence>
<evidence type="ECO:0000256" key="3">
    <source>
        <dbReference type="ARBA" id="ARBA00022729"/>
    </source>
</evidence>
<dbReference type="FunFam" id="2.20.100.10:FF:000007">
    <property type="entry name" value="Thrombospondin 1"/>
    <property type="match status" value="2"/>
</dbReference>
<dbReference type="PANTHER" id="PTHR22906">
    <property type="entry name" value="PROPERDIN"/>
    <property type="match status" value="1"/>
</dbReference>
<accession>A0A8B6GW85</accession>
<keyword evidence="5" id="KW-1015">Disulfide bond</keyword>
<dbReference type="PRINTS" id="PR01705">
    <property type="entry name" value="TSP1REPEAT"/>
</dbReference>
<name>A0A8B6GW85_MYTGA</name>
<keyword evidence="4" id="KW-0677">Repeat</keyword>
<keyword evidence="3" id="KW-0732">Signal</keyword>
<dbReference type="PANTHER" id="PTHR22906:SF43">
    <property type="entry name" value="PROPERDIN"/>
    <property type="match status" value="1"/>
</dbReference>
<evidence type="ECO:0000256" key="2">
    <source>
        <dbReference type="ARBA" id="ARBA00022525"/>
    </source>
</evidence>
<comment type="subcellular location">
    <subcellularLocation>
        <location evidence="1">Secreted</location>
    </subcellularLocation>
</comment>
<keyword evidence="2" id="KW-0964">Secreted</keyword>
<organism evidence="6 7">
    <name type="scientific">Mytilus galloprovincialis</name>
    <name type="common">Mediterranean mussel</name>
    <dbReference type="NCBI Taxonomy" id="29158"/>
    <lineage>
        <taxon>Eukaryota</taxon>
        <taxon>Metazoa</taxon>
        <taxon>Spiralia</taxon>
        <taxon>Lophotrochozoa</taxon>
        <taxon>Mollusca</taxon>
        <taxon>Bivalvia</taxon>
        <taxon>Autobranchia</taxon>
        <taxon>Pteriomorphia</taxon>
        <taxon>Mytilida</taxon>
        <taxon>Mytiloidea</taxon>
        <taxon>Mytilidae</taxon>
        <taxon>Mytilinae</taxon>
        <taxon>Mytilus</taxon>
    </lineage>
</organism>
<evidence type="ECO:0000256" key="1">
    <source>
        <dbReference type="ARBA" id="ARBA00004613"/>
    </source>
</evidence>
<dbReference type="Proteomes" id="UP000596742">
    <property type="component" value="Unassembled WGS sequence"/>
</dbReference>
<comment type="caution">
    <text evidence="6">The sequence shown here is derived from an EMBL/GenBank/DDBJ whole genome shotgun (WGS) entry which is preliminary data.</text>
</comment>
<evidence type="ECO:0000256" key="4">
    <source>
        <dbReference type="ARBA" id="ARBA00022737"/>
    </source>
</evidence>
<keyword evidence="7" id="KW-1185">Reference proteome</keyword>
<dbReference type="Gene3D" id="2.20.100.10">
    <property type="entry name" value="Thrombospondin type-1 (TSP1) repeat"/>
    <property type="match status" value="2"/>
</dbReference>
<proteinExistence type="predicted"/>
<protein>
    <submittedName>
        <fullName evidence="6">Uncharacterized protein</fullName>
    </submittedName>
</protein>
<evidence type="ECO:0000256" key="5">
    <source>
        <dbReference type="ARBA" id="ARBA00023157"/>
    </source>
</evidence>
<dbReference type="SMART" id="SM00209">
    <property type="entry name" value="TSP1"/>
    <property type="match status" value="2"/>
</dbReference>
<dbReference type="Pfam" id="PF00090">
    <property type="entry name" value="TSP_1"/>
    <property type="match status" value="2"/>
</dbReference>
<dbReference type="AlphaFoldDB" id="A0A8B6GW85"/>
<evidence type="ECO:0000313" key="6">
    <source>
        <dbReference type="EMBL" id="VDI69983.1"/>
    </source>
</evidence>
<dbReference type="EMBL" id="UYJE01009098">
    <property type="protein sequence ID" value="VDI69983.1"/>
    <property type="molecule type" value="Genomic_DNA"/>
</dbReference>
<dbReference type="InterPro" id="IPR052065">
    <property type="entry name" value="Compl_asym_regulator"/>
</dbReference>
<dbReference type="SUPFAM" id="SSF82895">
    <property type="entry name" value="TSP-1 type 1 repeat"/>
    <property type="match status" value="2"/>
</dbReference>
<reference evidence="6" key="1">
    <citation type="submission" date="2018-11" db="EMBL/GenBank/DDBJ databases">
        <authorList>
            <person name="Alioto T."/>
            <person name="Alioto T."/>
        </authorList>
    </citation>
    <scope>NUCLEOTIDE SEQUENCE</scope>
</reference>
<dbReference type="InterPro" id="IPR000884">
    <property type="entry name" value="TSP1_rpt"/>
</dbReference>
<gene>
    <name evidence="6" type="ORF">MGAL_10B085482</name>
</gene>
<dbReference type="InterPro" id="IPR036383">
    <property type="entry name" value="TSP1_rpt_sf"/>
</dbReference>